<evidence type="ECO:0000256" key="1">
    <source>
        <dbReference type="ARBA" id="ARBA00004496"/>
    </source>
</evidence>
<keyword evidence="4" id="KW-0902">Two-component regulatory system</keyword>
<dbReference type="PROSITE" id="PS50110">
    <property type="entry name" value="RESPONSE_REGULATORY"/>
    <property type="match status" value="1"/>
</dbReference>
<keyword evidence="7" id="KW-0804">Transcription</keyword>
<dbReference type="InterPro" id="IPR020449">
    <property type="entry name" value="Tscrpt_reg_AraC-type_HTH"/>
</dbReference>
<dbReference type="Proteomes" id="UP000658690">
    <property type="component" value="Unassembled WGS sequence"/>
</dbReference>
<dbReference type="Pfam" id="PF00072">
    <property type="entry name" value="Response_reg"/>
    <property type="match status" value="1"/>
</dbReference>
<accession>A0ABX1Z5J3</accession>
<dbReference type="SUPFAM" id="SSF52172">
    <property type="entry name" value="CheY-like"/>
    <property type="match status" value="1"/>
</dbReference>
<dbReference type="SMART" id="SM00448">
    <property type="entry name" value="REC"/>
    <property type="match status" value="1"/>
</dbReference>
<keyword evidence="3 8" id="KW-0597">Phosphoprotein</keyword>
<comment type="caution">
    <text evidence="11">The sequence shown here is derived from an EMBL/GenBank/DDBJ whole genome shotgun (WGS) entry which is preliminary data.</text>
</comment>
<dbReference type="Pfam" id="PF12833">
    <property type="entry name" value="HTH_18"/>
    <property type="match status" value="1"/>
</dbReference>
<dbReference type="CDD" id="cd17536">
    <property type="entry name" value="REC_YesN-like"/>
    <property type="match status" value="1"/>
</dbReference>
<sequence>MNIMIVDDEPTIRAGLRVLLTNSFESLVVTGEARNGKEALQLLEGTRTDVMLTDIRMPVMDGLQLIQTVKERYPHMECIILTGHSDFEYARLALQSGVADYLVKPITQEKMNEAILRVIGRNQNHWITQLSANIMLDLKRTVDSIVKFIASGDHINLLQTVTNWQNKCQDWDLNPTLQKHLIGYIKLAYETELLASWPSMPVLGSTFGSAEMNDQQAYERWKIDLTDKASWIAARTSPRNRRIYEQVVTYLNKHYANPALTIHDIAAHCGITAAYLSKLIRDTANHPLTALLSELRMEKAKEQLRQNDDSKLSAVAENCGFGDYPHFSKLFKKMYGISPQEFRDKQRNNWSTEE</sequence>
<dbReference type="PROSITE" id="PS00041">
    <property type="entry name" value="HTH_ARAC_FAMILY_1"/>
    <property type="match status" value="1"/>
</dbReference>
<dbReference type="Gene3D" id="1.10.10.60">
    <property type="entry name" value="Homeodomain-like"/>
    <property type="match status" value="1"/>
</dbReference>
<keyword evidence="2" id="KW-0963">Cytoplasm</keyword>
<proteinExistence type="predicted"/>
<dbReference type="SUPFAM" id="SSF46689">
    <property type="entry name" value="Homeodomain-like"/>
    <property type="match status" value="1"/>
</dbReference>
<keyword evidence="5" id="KW-0805">Transcription regulation</keyword>
<feature type="domain" description="Response regulatory" evidence="10">
    <location>
        <begin position="2"/>
        <end position="119"/>
    </location>
</feature>
<dbReference type="InterPro" id="IPR051552">
    <property type="entry name" value="HptR"/>
</dbReference>
<dbReference type="PRINTS" id="PR00032">
    <property type="entry name" value="HTHARAC"/>
</dbReference>
<dbReference type="EMBL" id="WHOC01000089">
    <property type="protein sequence ID" value="NOU87609.1"/>
    <property type="molecule type" value="Genomic_DNA"/>
</dbReference>
<evidence type="ECO:0000256" key="7">
    <source>
        <dbReference type="ARBA" id="ARBA00023163"/>
    </source>
</evidence>
<evidence type="ECO:0000256" key="2">
    <source>
        <dbReference type="ARBA" id="ARBA00022490"/>
    </source>
</evidence>
<dbReference type="InterPro" id="IPR018060">
    <property type="entry name" value="HTH_AraC"/>
</dbReference>
<feature type="modified residue" description="4-aspartylphosphate" evidence="8">
    <location>
        <position position="54"/>
    </location>
</feature>
<feature type="domain" description="HTH araC/xylS-type" evidence="9">
    <location>
        <begin position="245"/>
        <end position="345"/>
    </location>
</feature>
<evidence type="ECO:0000256" key="6">
    <source>
        <dbReference type="ARBA" id="ARBA00023125"/>
    </source>
</evidence>
<dbReference type="Gene3D" id="3.40.50.2300">
    <property type="match status" value="1"/>
</dbReference>
<evidence type="ECO:0000256" key="5">
    <source>
        <dbReference type="ARBA" id="ARBA00023015"/>
    </source>
</evidence>
<evidence type="ECO:0000313" key="11">
    <source>
        <dbReference type="EMBL" id="NOU87609.1"/>
    </source>
</evidence>
<evidence type="ECO:0000256" key="4">
    <source>
        <dbReference type="ARBA" id="ARBA00023012"/>
    </source>
</evidence>
<dbReference type="InterPro" id="IPR011006">
    <property type="entry name" value="CheY-like_superfamily"/>
</dbReference>
<organism evidence="11 12">
    <name type="scientific">Paenibacillus germinis</name>
    <dbReference type="NCBI Taxonomy" id="2654979"/>
    <lineage>
        <taxon>Bacteria</taxon>
        <taxon>Bacillati</taxon>
        <taxon>Bacillota</taxon>
        <taxon>Bacilli</taxon>
        <taxon>Bacillales</taxon>
        <taxon>Paenibacillaceae</taxon>
        <taxon>Paenibacillus</taxon>
    </lineage>
</organism>
<keyword evidence="6" id="KW-0238">DNA-binding</keyword>
<evidence type="ECO:0000259" key="10">
    <source>
        <dbReference type="PROSITE" id="PS50110"/>
    </source>
</evidence>
<gene>
    <name evidence="11" type="ORF">GC102_17775</name>
</gene>
<reference evidence="11 12" key="1">
    <citation type="submission" date="2019-10" db="EMBL/GenBank/DDBJ databases">
        <title>Description of Paenibacillus choica sp. nov.</title>
        <authorList>
            <person name="Carlier A."/>
            <person name="Qi S."/>
        </authorList>
    </citation>
    <scope>NUCLEOTIDE SEQUENCE [LARGE SCALE GENOMIC DNA]</scope>
    <source>
        <strain evidence="11 12">LMG 31460</strain>
    </source>
</reference>
<evidence type="ECO:0000259" key="9">
    <source>
        <dbReference type="PROSITE" id="PS01124"/>
    </source>
</evidence>
<evidence type="ECO:0000256" key="8">
    <source>
        <dbReference type="PROSITE-ProRule" id="PRU00169"/>
    </source>
</evidence>
<dbReference type="InterPro" id="IPR018062">
    <property type="entry name" value="HTH_AraC-typ_CS"/>
</dbReference>
<dbReference type="InterPro" id="IPR001789">
    <property type="entry name" value="Sig_transdc_resp-reg_receiver"/>
</dbReference>
<protein>
    <submittedName>
        <fullName evidence="11">Response regulator</fullName>
    </submittedName>
</protein>
<dbReference type="PANTHER" id="PTHR42713">
    <property type="entry name" value="HISTIDINE KINASE-RELATED"/>
    <property type="match status" value="1"/>
</dbReference>
<dbReference type="InterPro" id="IPR009057">
    <property type="entry name" value="Homeodomain-like_sf"/>
</dbReference>
<dbReference type="PROSITE" id="PS01124">
    <property type="entry name" value="HTH_ARAC_FAMILY_2"/>
    <property type="match status" value="1"/>
</dbReference>
<name>A0ABX1Z5J3_9BACL</name>
<dbReference type="SMART" id="SM00342">
    <property type="entry name" value="HTH_ARAC"/>
    <property type="match status" value="1"/>
</dbReference>
<dbReference type="PANTHER" id="PTHR42713:SF3">
    <property type="entry name" value="TRANSCRIPTIONAL REGULATORY PROTEIN HPTR"/>
    <property type="match status" value="1"/>
</dbReference>
<evidence type="ECO:0000256" key="3">
    <source>
        <dbReference type="ARBA" id="ARBA00022553"/>
    </source>
</evidence>
<evidence type="ECO:0000313" key="12">
    <source>
        <dbReference type="Proteomes" id="UP000658690"/>
    </source>
</evidence>
<keyword evidence="12" id="KW-1185">Reference proteome</keyword>
<comment type="subcellular location">
    <subcellularLocation>
        <location evidence="1">Cytoplasm</location>
    </subcellularLocation>
</comment>